<dbReference type="SUPFAM" id="SSF51735">
    <property type="entry name" value="NAD(P)-binding Rossmann-fold domains"/>
    <property type="match status" value="1"/>
</dbReference>
<evidence type="ECO:0000256" key="3">
    <source>
        <dbReference type="ARBA" id="ARBA00023027"/>
    </source>
</evidence>
<sequence length="278" mass="29392">MAGRVAGKVAFVTGAARGQGRSHAVRLAQEGADVIAVDICRGFEDSTAPAATPEDLAETADMVKNLDRRIVTAEVDVRDFDALKSAVDNGVEQLGGLDIVVANAGIGTTGVKLHKMAEDRFDETIDVNLSGVWKTVKAAVPHLLAGGRGGSIILTSSVGGTKAYPQVGHYIAAKHGVVGLMRTFAVELGAHSIRVNSVHPTHVCTPLLMNEPTYRLFRPDLENPGPDDLAPICQSFHFLPIPWVEPVDISNAVLFLASDEARYITGVTLPVDAGSLLK</sequence>
<dbReference type="Gene3D" id="3.40.50.720">
    <property type="entry name" value="NAD(P)-binding Rossmann-like Domain"/>
    <property type="match status" value="1"/>
</dbReference>
<dbReference type="PRINTS" id="PR00080">
    <property type="entry name" value="SDRFAMILY"/>
</dbReference>
<dbReference type="Pfam" id="PF13561">
    <property type="entry name" value="adh_short_C2"/>
    <property type="match status" value="1"/>
</dbReference>
<proteinExistence type="inferred from homology"/>
<dbReference type="CDD" id="cd05233">
    <property type="entry name" value="SDR_c"/>
    <property type="match status" value="1"/>
</dbReference>
<keyword evidence="2" id="KW-0560">Oxidoreductase</keyword>
<dbReference type="AlphaFoldDB" id="A0A101A6Z2"/>
<comment type="caution">
    <text evidence="4">The sequence shown here is derived from an EMBL/GenBank/DDBJ whole genome shotgun (WGS) entry which is preliminary data.</text>
</comment>
<dbReference type="InterPro" id="IPR036291">
    <property type="entry name" value="NAD(P)-bd_dom_sf"/>
</dbReference>
<protein>
    <submittedName>
        <fullName evidence="4">3-ketoacyl-ACP reductase</fullName>
    </submittedName>
</protein>
<dbReference type="Proteomes" id="UP000053707">
    <property type="component" value="Unassembled WGS sequence"/>
</dbReference>
<name>A0A101A6Z2_9MYCO</name>
<comment type="similarity">
    <text evidence="1">Belongs to the short-chain dehydrogenases/reductases (SDR) family.</text>
</comment>
<keyword evidence="3" id="KW-0520">NAD</keyword>
<dbReference type="PANTHER" id="PTHR24321">
    <property type="entry name" value="DEHYDROGENASES, SHORT CHAIN"/>
    <property type="match status" value="1"/>
</dbReference>
<dbReference type="PRINTS" id="PR00081">
    <property type="entry name" value="GDHRDH"/>
</dbReference>
<evidence type="ECO:0000313" key="5">
    <source>
        <dbReference type="Proteomes" id="UP000053707"/>
    </source>
</evidence>
<keyword evidence="5" id="KW-1185">Reference proteome</keyword>
<dbReference type="InterPro" id="IPR023985">
    <property type="entry name" value="SDR_subfam_1"/>
</dbReference>
<evidence type="ECO:0000313" key="4">
    <source>
        <dbReference type="EMBL" id="KUI15485.1"/>
    </source>
</evidence>
<dbReference type="RefSeq" id="WP_064396473.1">
    <property type="nucleotide sequence ID" value="NZ_LQIR01000020.1"/>
</dbReference>
<accession>A0A101A6Z2</accession>
<dbReference type="NCBIfam" id="NF009467">
    <property type="entry name" value="PRK12826.1-3"/>
    <property type="match status" value="1"/>
</dbReference>
<dbReference type="FunFam" id="3.40.50.720:FF:000084">
    <property type="entry name" value="Short-chain dehydrogenase reductase"/>
    <property type="match status" value="1"/>
</dbReference>
<dbReference type="EMBL" id="LQIR01000020">
    <property type="protein sequence ID" value="KUI15485.1"/>
    <property type="molecule type" value="Genomic_DNA"/>
</dbReference>
<evidence type="ECO:0000256" key="1">
    <source>
        <dbReference type="ARBA" id="ARBA00006484"/>
    </source>
</evidence>
<evidence type="ECO:0000256" key="2">
    <source>
        <dbReference type="ARBA" id="ARBA00023002"/>
    </source>
</evidence>
<dbReference type="NCBIfam" id="TIGR03971">
    <property type="entry name" value="SDR_subfam_1"/>
    <property type="match status" value="1"/>
</dbReference>
<gene>
    <name evidence="4" type="ORF">AU192_21485</name>
</gene>
<organism evidence="4 5">
    <name type="scientific">Mycobacterium lehmannii</name>
    <dbReference type="NCBI Taxonomy" id="2048550"/>
    <lineage>
        <taxon>Bacteria</taxon>
        <taxon>Bacillati</taxon>
        <taxon>Actinomycetota</taxon>
        <taxon>Actinomycetes</taxon>
        <taxon>Mycobacteriales</taxon>
        <taxon>Mycobacteriaceae</taxon>
        <taxon>Mycobacterium</taxon>
    </lineage>
</organism>
<dbReference type="GO" id="GO:0016491">
    <property type="term" value="F:oxidoreductase activity"/>
    <property type="evidence" value="ECO:0007669"/>
    <property type="project" value="UniProtKB-KW"/>
</dbReference>
<dbReference type="PANTHER" id="PTHR24321:SF8">
    <property type="entry name" value="ESTRADIOL 17-BETA-DEHYDROGENASE 8-RELATED"/>
    <property type="match status" value="1"/>
</dbReference>
<reference evidence="4 5" key="1">
    <citation type="submission" date="2016-01" db="EMBL/GenBank/DDBJ databases">
        <authorList>
            <consortium name="TB Trials Study Group"/>
            <person name="Sutton G."/>
            <person name="Brinkac L."/>
            <person name="Sanka R."/>
            <person name="Adams M."/>
            <person name="Lau E.L."/>
            <person name="Macaden R."/>
            <person name="Grewal H.M.S."/>
        </authorList>
    </citation>
    <scope>NUCLEOTIDE SEQUENCE [LARGE SCALE GENOMIC DNA]</scope>
    <source>
        <strain evidence="4 5">IS-1744</strain>
    </source>
</reference>
<dbReference type="InterPro" id="IPR002347">
    <property type="entry name" value="SDR_fam"/>
</dbReference>